<organism evidence="2 3">
    <name type="scientific">Heyndrickxia oleronia</name>
    <dbReference type="NCBI Taxonomy" id="38875"/>
    <lineage>
        <taxon>Bacteria</taxon>
        <taxon>Bacillati</taxon>
        <taxon>Bacillota</taxon>
        <taxon>Bacilli</taxon>
        <taxon>Bacillales</taxon>
        <taxon>Bacillaceae</taxon>
        <taxon>Heyndrickxia</taxon>
    </lineage>
</organism>
<dbReference type="GO" id="GO:0016747">
    <property type="term" value="F:acyltransferase activity, transferring groups other than amino-acyl groups"/>
    <property type="evidence" value="ECO:0007669"/>
    <property type="project" value="InterPro"/>
</dbReference>
<dbReference type="EMBL" id="JAROYP010000001">
    <property type="protein sequence ID" value="MDH5159354.1"/>
    <property type="molecule type" value="Genomic_DNA"/>
</dbReference>
<accession>A0AAW6SKU3</accession>
<dbReference type="AlphaFoldDB" id="A0AAW6SKU3"/>
<name>A0AAW6SKU3_9BACI</name>
<dbReference type="InterPro" id="IPR000182">
    <property type="entry name" value="GNAT_dom"/>
</dbReference>
<reference evidence="2" key="1">
    <citation type="submission" date="2023-03" db="EMBL/GenBank/DDBJ databases">
        <title>Bacterial isolates from washroom surfaces on a university campus.</title>
        <authorList>
            <person name="Holman D.B."/>
            <person name="Gzyl K.E."/>
            <person name="Taheri A.E."/>
        </authorList>
    </citation>
    <scope>NUCLEOTIDE SEQUENCE</scope>
    <source>
        <strain evidence="2">RD03</strain>
    </source>
</reference>
<protein>
    <submittedName>
        <fullName evidence="2">GNAT family N-acetyltransferase</fullName>
    </submittedName>
</protein>
<sequence length="182" mass="20908">MSENINVIEKYKYVLDKKGIDLILLEKNEKDKERLEQLFIQLDSIFLIPQQQNMPLKIYVEKLINQAFNFVLVESNCDIGLISIYANDFVSKTSFVNAIGILTSHQGKQLASITSEFIIEYSKGVGMEYMKAHINKANYKSLSLVKKFGFKVLSEETDKFVVIKDLKEIDLHSSVRSESHHV</sequence>
<evidence type="ECO:0000313" key="3">
    <source>
        <dbReference type="Proteomes" id="UP001159179"/>
    </source>
</evidence>
<dbReference type="SUPFAM" id="SSF55729">
    <property type="entry name" value="Acyl-CoA N-acyltransferases (Nat)"/>
    <property type="match status" value="1"/>
</dbReference>
<dbReference type="Proteomes" id="UP001159179">
    <property type="component" value="Unassembled WGS sequence"/>
</dbReference>
<evidence type="ECO:0000313" key="2">
    <source>
        <dbReference type="EMBL" id="MDH5159354.1"/>
    </source>
</evidence>
<dbReference type="InterPro" id="IPR016181">
    <property type="entry name" value="Acyl_CoA_acyltransferase"/>
</dbReference>
<dbReference type="RefSeq" id="WP_280615341.1">
    <property type="nucleotide sequence ID" value="NZ_JAROYP010000001.1"/>
</dbReference>
<gene>
    <name evidence="2" type="ORF">P5X88_00280</name>
</gene>
<feature type="domain" description="N-acetyltransferase" evidence="1">
    <location>
        <begin position="22"/>
        <end position="167"/>
    </location>
</feature>
<comment type="caution">
    <text evidence="2">The sequence shown here is derived from an EMBL/GenBank/DDBJ whole genome shotgun (WGS) entry which is preliminary data.</text>
</comment>
<dbReference type="Gene3D" id="3.40.630.30">
    <property type="match status" value="1"/>
</dbReference>
<dbReference type="Pfam" id="PF00583">
    <property type="entry name" value="Acetyltransf_1"/>
    <property type="match status" value="1"/>
</dbReference>
<proteinExistence type="predicted"/>
<evidence type="ECO:0000259" key="1">
    <source>
        <dbReference type="PROSITE" id="PS51186"/>
    </source>
</evidence>
<dbReference type="PROSITE" id="PS51186">
    <property type="entry name" value="GNAT"/>
    <property type="match status" value="1"/>
</dbReference>